<keyword evidence="1" id="KW-0489">Methyltransferase</keyword>
<dbReference type="PANTHER" id="PTHR43712:SF2">
    <property type="entry name" value="O-METHYLTRANSFERASE CICE"/>
    <property type="match status" value="1"/>
</dbReference>
<evidence type="ECO:0000259" key="4">
    <source>
        <dbReference type="Pfam" id="PF00891"/>
    </source>
</evidence>
<dbReference type="GO" id="GO:0046983">
    <property type="term" value="F:protein dimerization activity"/>
    <property type="evidence" value="ECO:0007669"/>
    <property type="project" value="InterPro"/>
</dbReference>
<evidence type="ECO:0000256" key="1">
    <source>
        <dbReference type="ARBA" id="ARBA00022603"/>
    </source>
</evidence>
<dbReference type="Proteomes" id="UP001222325">
    <property type="component" value="Unassembled WGS sequence"/>
</dbReference>
<evidence type="ECO:0000256" key="3">
    <source>
        <dbReference type="ARBA" id="ARBA00022691"/>
    </source>
</evidence>
<reference evidence="6" key="1">
    <citation type="submission" date="2023-03" db="EMBL/GenBank/DDBJ databases">
        <title>Massive genome expansion in bonnet fungi (Mycena s.s.) driven by repeated elements and novel gene families across ecological guilds.</title>
        <authorList>
            <consortium name="Lawrence Berkeley National Laboratory"/>
            <person name="Harder C.B."/>
            <person name="Miyauchi S."/>
            <person name="Viragh M."/>
            <person name="Kuo A."/>
            <person name="Thoen E."/>
            <person name="Andreopoulos B."/>
            <person name="Lu D."/>
            <person name="Skrede I."/>
            <person name="Drula E."/>
            <person name="Henrissat B."/>
            <person name="Morin E."/>
            <person name="Kohler A."/>
            <person name="Barry K."/>
            <person name="LaButti K."/>
            <person name="Morin E."/>
            <person name="Salamov A."/>
            <person name="Lipzen A."/>
            <person name="Mereny Z."/>
            <person name="Hegedus B."/>
            <person name="Baldrian P."/>
            <person name="Stursova M."/>
            <person name="Weitz H."/>
            <person name="Taylor A."/>
            <person name="Grigoriev I.V."/>
            <person name="Nagy L.G."/>
            <person name="Martin F."/>
            <person name="Kauserud H."/>
        </authorList>
    </citation>
    <scope>NUCLEOTIDE SEQUENCE</scope>
    <source>
        <strain evidence="6">CBHHK173m</strain>
    </source>
</reference>
<sequence>MDHTNGTSSISTLRRLAELITQSVDTMERTYHDAGVASPSLDEPFDPSEAAAVLRKKPEMTQAVQIIVAAASQLIATVRDPVAVAFNSAYSFQVPACLAAASELNVVEILREGGSAGVHVRDIAAPSGASSDLLERILRLLATHHIFREVSVGVFANNRISSVLDKEKPSKALFQNREGRLEGTSGTAALVEGTVDINMRAATLLPETLLNPAQRLLPFNLAFKTEQSWFEFMQRPENTYRRKRFAVAMQGTAATDAPDVVLKGFDWGQLGSGAVVVDVGGGIGHASLAVARKHPTLRIINQDLGPTIELSKLHWTENLPEHVQSNLVEFQKHDFFGPQPVRNADVFLMRYVIHNWVGDEAVAILTRLREAATPTTRLVLVEKVVSSAAGDDHVLQIPGAARPQAPAPLLPNWGVAAAETTLFDLTMHNLVGGVERTVGGFVELLARAGWKLVRIHHCPPSPLSYLVSVPI</sequence>
<dbReference type="Pfam" id="PF08100">
    <property type="entry name" value="Dimerisation"/>
    <property type="match status" value="1"/>
</dbReference>
<dbReference type="AlphaFoldDB" id="A0AAD6Y0M3"/>
<gene>
    <name evidence="6" type="ORF">B0H15DRAFT_991100</name>
</gene>
<dbReference type="InterPro" id="IPR001077">
    <property type="entry name" value="COMT_C"/>
</dbReference>
<dbReference type="EMBL" id="JARJCN010000004">
    <property type="protein sequence ID" value="KAJ7101321.1"/>
    <property type="molecule type" value="Genomic_DNA"/>
</dbReference>
<dbReference type="InterPro" id="IPR016461">
    <property type="entry name" value="COMT-like"/>
</dbReference>
<dbReference type="InterPro" id="IPR012967">
    <property type="entry name" value="COMT_dimerisation"/>
</dbReference>
<dbReference type="SUPFAM" id="SSF53335">
    <property type="entry name" value="S-adenosyl-L-methionine-dependent methyltransferases"/>
    <property type="match status" value="1"/>
</dbReference>
<protein>
    <submittedName>
        <fullName evidence="6">O-methyltransferase</fullName>
    </submittedName>
</protein>
<dbReference type="Gene3D" id="3.40.50.150">
    <property type="entry name" value="Vaccinia Virus protein VP39"/>
    <property type="match status" value="1"/>
</dbReference>
<keyword evidence="3" id="KW-0949">S-adenosyl-L-methionine</keyword>
<dbReference type="InterPro" id="IPR036390">
    <property type="entry name" value="WH_DNA-bd_sf"/>
</dbReference>
<feature type="domain" description="O-methyltransferase C-terminal" evidence="4">
    <location>
        <begin position="219"/>
        <end position="388"/>
    </location>
</feature>
<evidence type="ECO:0000313" key="7">
    <source>
        <dbReference type="Proteomes" id="UP001222325"/>
    </source>
</evidence>
<dbReference type="PANTHER" id="PTHR43712">
    <property type="entry name" value="PUTATIVE (AFU_ORTHOLOGUE AFUA_4G14580)-RELATED"/>
    <property type="match status" value="1"/>
</dbReference>
<evidence type="ECO:0000313" key="6">
    <source>
        <dbReference type="EMBL" id="KAJ7101321.1"/>
    </source>
</evidence>
<proteinExistence type="predicted"/>
<dbReference type="PROSITE" id="PS51683">
    <property type="entry name" value="SAM_OMT_II"/>
    <property type="match status" value="1"/>
</dbReference>
<evidence type="ECO:0000259" key="5">
    <source>
        <dbReference type="Pfam" id="PF08100"/>
    </source>
</evidence>
<comment type="caution">
    <text evidence="6">The sequence shown here is derived from an EMBL/GenBank/DDBJ whole genome shotgun (WGS) entry which is preliminary data.</text>
</comment>
<keyword evidence="2" id="KW-0808">Transferase</keyword>
<dbReference type="Pfam" id="PF00891">
    <property type="entry name" value="Methyltransf_2"/>
    <property type="match status" value="1"/>
</dbReference>
<keyword evidence="7" id="KW-1185">Reference proteome</keyword>
<name>A0AAD6Y0M3_9AGAR</name>
<dbReference type="InterPro" id="IPR029063">
    <property type="entry name" value="SAM-dependent_MTases_sf"/>
</dbReference>
<feature type="domain" description="O-methyltransferase dimerisation" evidence="5">
    <location>
        <begin position="89"/>
        <end position="164"/>
    </location>
</feature>
<dbReference type="Gene3D" id="1.10.10.10">
    <property type="entry name" value="Winged helix-like DNA-binding domain superfamily/Winged helix DNA-binding domain"/>
    <property type="match status" value="1"/>
</dbReference>
<organism evidence="6 7">
    <name type="scientific">Mycena belliarum</name>
    <dbReference type="NCBI Taxonomy" id="1033014"/>
    <lineage>
        <taxon>Eukaryota</taxon>
        <taxon>Fungi</taxon>
        <taxon>Dikarya</taxon>
        <taxon>Basidiomycota</taxon>
        <taxon>Agaricomycotina</taxon>
        <taxon>Agaricomycetes</taxon>
        <taxon>Agaricomycetidae</taxon>
        <taxon>Agaricales</taxon>
        <taxon>Marasmiineae</taxon>
        <taxon>Mycenaceae</taxon>
        <taxon>Mycena</taxon>
    </lineage>
</organism>
<dbReference type="SUPFAM" id="SSF46785">
    <property type="entry name" value="Winged helix' DNA-binding domain"/>
    <property type="match status" value="1"/>
</dbReference>
<dbReference type="GO" id="GO:0008171">
    <property type="term" value="F:O-methyltransferase activity"/>
    <property type="evidence" value="ECO:0007669"/>
    <property type="project" value="InterPro"/>
</dbReference>
<accession>A0AAD6Y0M3</accession>
<evidence type="ECO:0000256" key="2">
    <source>
        <dbReference type="ARBA" id="ARBA00022679"/>
    </source>
</evidence>
<dbReference type="GO" id="GO:0032259">
    <property type="term" value="P:methylation"/>
    <property type="evidence" value="ECO:0007669"/>
    <property type="project" value="UniProtKB-KW"/>
</dbReference>
<dbReference type="InterPro" id="IPR036388">
    <property type="entry name" value="WH-like_DNA-bd_sf"/>
</dbReference>